<gene>
    <name evidence="1" type="ORF">EJ04DRAFT_579579</name>
</gene>
<keyword evidence="2" id="KW-1185">Reference proteome</keyword>
<dbReference type="InterPro" id="IPR040144">
    <property type="entry name" value="RAP1GDS1"/>
</dbReference>
<dbReference type="InterPro" id="IPR011989">
    <property type="entry name" value="ARM-like"/>
</dbReference>
<dbReference type="GO" id="GO:0005085">
    <property type="term" value="F:guanyl-nucleotide exchange factor activity"/>
    <property type="evidence" value="ECO:0007669"/>
    <property type="project" value="InterPro"/>
</dbReference>
<comment type="caution">
    <text evidence="1">The sequence shown here is derived from an EMBL/GenBank/DDBJ whole genome shotgun (WGS) entry which is preliminary data.</text>
</comment>
<accession>A0A9P4QQG7</accession>
<protein>
    <submittedName>
        <fullName evidence="1">ARM repeat-containing protein</fullName>
    </submittedName>
</protein>
<evidence type="ECO:0000313" key="1">
    <source>
        <dbReference type="EMBL" id="KAF2730794.1"/>
    </source>
</evidence>
<dbReference type="EMBL" id="ML996209">
    <property type="protein sequence ID" value="KAF2730794.1"/>
    <property type="molecule type" value="Genomic_DNA"/>
</dbReference>
<dbReference type="OrthoDB" id="26149at2759"/>
<dbReference type="InterPro" id="IPR016024">
    <property type="entry name" value="ARM-type_fold"/>
</dbReference>
<reference evidence="1" key="1">
    <citation type="journal article" date="2020" name="Stud. Mycol.">
        <title>101 Dothideomycetes genomes: a test case for predicting lifestyles and emergence of pathogens.</title>
        <authorList>
            <person name="Haridas S."/>
            <person name="Albert R."/>
            <person name="Binder M."/>
            <person name="Bloem J."/>
            <person name="Labutti K."/>
            <person name="Salamov A."/>
            <person name="Andreopoulos B."/>
            <person name="Baker S."/>
            <person name="Barry K."/>
            <person name="Bills G."/>
            <person name="Bluhm B."/>
            <person name="Cannon C."/>
            <person name="Castanera R."/>
            <person name="Culley D."/>
            <person name="Daum C."/>
            <person name="Ezra D."/>
            <person name="Gonzalez J."/>
            <person name="Henrissat B."/>
            <person name="Kuo A."/>
            <person name="Liang C."/>
            <person name="Lipzen A."/>
            <person name="Lutzoni F."/>
            <person name="Magnuson J."/>
            <person name="Mondo S."/>
            <person name="Nolan M."/>
            <person name="Ohm R."/>
            <person name="Pangilinan J."/>
            <person name="Park H.-J."/>
            <person name="Ramirez L."/>
            <person name="Alfaro M."/>
            <person name="Sun H."/>
            <person name="Tritt A."/>
            <person name="Yoshinaga Y."/>
            <person name="Zwiers L.-H."/>
            <person name="Turgeon B."/>
            <person name="Goodwin S."/>
            <person name="Spatafora J."/>
            <person name="Crous P."/>
            <person name="Grigoriev I."/>
        </authorList>
    </citation>
    <scope>NUCLEOTIDE SEQUENCE</scope>
    <source>
        <strain evidence="1">CBS 125425</strain>
    </source>
</reference>
<proteinExistence type="predicted"/>
<dbReference type="Gene3D" id="1.25.10.10">
    <property type="entry name" value="Leucine-rich Repeat Variant"/>
    <property type="match status" value="2"/>
</dbReference>
<dbReference type="SUPFAM" id="SSF48371">
    <property type="entry name" value="ARM repeat"/>
    <property type="match status" value="1"/>
</dbReference>
<name>A0A9P4QQG7_9PLEO</name>
<dbReference type="Proteomes" id="UP000799444">
    <property type="component" value="Unassembled WGS sequence"/>
</dbReference>
<evidence type="ECO:0000313" key="2">
    <source>
        <dbReference type="Proteomes" id="UP000799444"/>
    </source>
</evidence>
<dbReference type="PANTHER" id="PTHR10957">
    <property type="entry name" value="RAP1 GTPASE-GDP DISSOCIATION STIMULATOR 1"/>
    <property type="match status" value="1"/>
</dbReference>
<dbReference type="AlphaFoldDB" id="A0A9P4QQG7"/>
<sequence length="635" mass="69514">MPYFSELPEELLSSLELYLRQSPKSDCGELDEIPEILTRLVQKRDAKEAESVAQVLGTAVGQQKYWQLPFKQSGILAHCLSHLDLSESPAGLIRQYLRVIGNCVADNDINRAVATDHLSALIKCLDLESLAVTALAVMFNLCNDYDAAQIEASALRLDTIVASHLMANKIPDEAVDYAADLLTWTTEKLSPAQLKAAESISTFKNILELSLQYDEDHYQDYVAICAHYLQDMEFQQQILSPETLERLINLLFDFEERLLPEEIQSVFEALAIQSGPANPSTDDPNVILLVQLVTSLSAMSATDSFVQDLDIQSSVVEKIRAKISSAEPELSPFIVFACVALGNLATTDQVSINMVENMELHLPLLKILALHQEPALLYAAAGFMRHLTFPEQNRDVLGKAGLIETCCELLAQEDPTVRGEAAAILCKLVSNNLHNISKVVQDSVQESIVLPEVQDINTAPKATVLYYLVTMALVPSKPLPSTSMKNPMLELGRTIIAVFRFLSHNKRNEDVQALIRDAIMTPLVARPVARLVRQRFFADARSEGILGLGLMAQSPEGAACVVEELKADEGLLEAVKEFVSEQKKDGEQSGPTAGRDLQNAIVLLHGLAANGGGALGPGLKKEVENLQASLSRLAL</sequence>
<organism evidence="1 2">
    <name type="scientific">Polyplosphaeria fusca</name>
    <dbReference type="NCBI Taxonomy" id="682080"/>
    <lineage>
        <taxon>Eukaryota</taxon>
        <taxon>Fungi</taxon>
        <taxon>Dikarya</taxon>
        <taxon>Ascomycota</taxon>
        <taxon>Pezizomycotina</taxon>
        <taxon>Dothideomycetes</taxon>
        <taxon>Pleosporomycetidae</taxon>
        <taxon>Pleosporales</taxon>
        <taxon>Tetraplosphaeriaceae</taxon>
        <taxon>Polyplosphaeria</taxon>
    </lineage>
</organism>